<dbReference type="PANTHER" id="PTHR34046">
    <property type="entry name" value="OS06G0218800 PROTEIN"/>
    <property type="match status" value="1"/>
</dbReference>
<dbReference type="AlphaFoldDB" id="A0AAN9SKA5"/>
<protein>
    <submittedName>
        <fullName evidence="1">Uncharacterized protein</fullName>
    </submittedName>
</protein>
<evidence type="ECO:0000313" key="2">
    <source>
        <dbReference type="Proteomes" id="UP001386955"/>
    </source>
</evidence>
<sequence>MKSETVGVGGGCKYHPSNKEAPGVCPSCLRDKLLKLYDNNNSTYPLPCPPPPLQPFPSFVSGRHRRHSSLVMDSASSMVSFDYGLKKSNSLAFTRGIQNIDREGNGTNRSIKKSGVWSKILKLTKNNTKEIFMHSRTSRKGKSWHFQLICLMTPPLLSLHKRATSHFLKEESNEIMNNGTNICHAVQ</sequence>
<gene>
    <name evidence="1" type="ORF">VNO78_10769</name>
</gene>
<reference evidence="1 2" key="1">
    <citation type="submission" date="2024-01" db="EMBL/GenBank/DDBJ databases">
        <title>The genomes of 5 underutilized Papilionoideae crops provide insights into root nodulation and disease resistanc.</title>
        <authorList>
            <person name="Jiang F."/>
        </authorList>
    </citation>
    <scope>NUCLEOTIDE SEQUENCE [LARGE SCALE GENOMIC DNA]</scope>
    <source>
        <strain evidence="1">DUOXIRENSHENG_FW03</strain>
        <tissue evidence="1">Leaves</tissue>
    </source>
</reference>
<dbReference type="PANTHER" id="PTHR34046:SF19">
    <property type="entry name" value="RAPIDLY ELICITED PROTEIN, PUTATIVE-RELATED"/>
    <property type="match status" value="1"/>
</dbReference>
<organism evidence="1 2">
    <name type="scientific">Psophocarpus tetragonolobus</name>
    <name type="common">Winged bean</name>
    <name type="synonym">Dolichos tetragonolobus</name>
    <dbReference type="NCBI Taxonomy" id="3891"/>
    <lineage>
        <taxon>Eukaryota</taxon>
        <taxon>Viridiplantae</taxon>
        <taxon>Streptophyta</taxon>
        <taxon>Embryophyta</taxon>
        <taxon>Tracheophyta</taxon>
        <taxon>Spermatophyta</taxon>
        <taxon>Magnoliopsida</taxon>
        <taxon>eudicotyledons</taxon>
        <taxon>Gunneridae</taxon>
        <taxon>Pentapetalae</taxon>
        <taxon>rosids</taxon>
        <taxon>fabids</taxon>
        <taxon>Fabales</taxon>
        <taxon>Fabaceae</taxon>
        <taxon>Papilionoideae</taxon>
        <taxon>50 kb inversion clade</taxon>
        <taxon>NPAAA clade</taxon>
        <taxon>indigoferoid/millettioid clade</taxon>
        <taxon>Phaseoleae</taxon>
        <taxon>Psophocarpus</taxon>
    </lineage>
</organism>
<dbReference type="Proteomes" id="UP001386955">
    <property type="component" value="Unassembled WGS sequence"/>
</dbReference>
<accession>A0AAN9SKA5</accession>
<name>A0AAN9SKA5_PSOTE</name>
<keyword evidence="2" id="KW-1185">Reference proteome</keyword>
<proteinExistence type="predicted"/>
<evidence type="ECO:0000313" key="1">
    <source>
        <dbReference type="EMBL" id="KAK7399584.1"/>
    </source>
</evidence>
<dbReference type="EMBL" id="JAYMYS010000003">
    <property type="protein sequence ID" value="KAK7399584.1"/>
    <property type="molecule type" value="Genomic_DNA"/>
</dbReference>
<comment type="caution">
    <text evidence="1">The sequence shown here is derived from an EMBL/GenBank/DDBJ whole genome shotgun (WGS) entry which is preliminary data.</text>
</comment>